<keyword evidence="7" id="KW-1185">Reference proteome</keyword>
<organism evidence="6 7">
    <name type="scientific">Rubricella aquisinus</name>
    <dbReference type="NCBI Taxonomy" id="2028108"/>
    <lineage>
        <taxon>Bacteria</taxon>
        <taxon>Pseudomonadati</taxon>
        <taxon>Pseudomonadota</taxon>
        <taxon>Alphaproteobacteria</taxon>
        <taxon>Rhodobacterales</taxon>
        <taxon>Paracoccaceae</taxon>
        <taxon>Rubricella</taxon>
    </lineage>
</organism>
<dbReference type="AlphaFoldDB" id="A0A840WGQ7"/>
<dbReference type="CDD" id="cd06339">
    <property type="entry name" value="PBP1_YraM_LppC_lipoprotein-like"/>
    <property type="match status" value="1"/>
</dbReference>
<keyword evidence="3" id="KW-0813">Transport</keyword>
<dbReference type="GO" id="GO:0006865">
    <property type="term" value="P:amino acid transport"/>
    <property type="evidence" value="ECO:0007669"/>
    <property type="project" value="UniProtKB-KW"/>
</dbReference>
<dbReference type="EMBL" id="JACIJS010000001">
    <property type="protein sequence ID" value="MBB5514318.1"/>
    <property type="molecule type" value="Genomic_DNA"/>
</dbReference>
<proteinExistence type="inferred from homology"/>
<dbReference type="Gene3D" id="3.40.50.2300">
    <property type="match status" value="3"/>
</dbReference>
<evidence type="ECO:0000313" key="6">
    <source>
        <dbReference type="EMBL" id="MBB5514318.1"/>
    </source>
</evidence>
<dbReference type="Proteomes" id="UP000553766">
    <property type="component" value="Unassembled WGS sequence"/>
</dbReference>
<dbReference type="InterPro" id="IPR028081">
    <property type="entry name" value="Leu-bd"/>
</dbReference>
<evidence type="ECO:0000256" key="3">
    <source>
        <dbReference type="ARBA" id="ARBA00022970"/>
    </source>
</evidence>
<gene>
    <name evidence="6" type="ORF">FHS89_000316</name>
</gene>
<feature type="domain" description="Leucine-binding protein" evidence="5">
    <location>
        <begin position="59"/>
        <end position="390"/>
    </location>
</feature>
<feature type="chain" id="PRO_5032408467" evidence="4">
    <location>
        <begin position="18"/>
        <end position="408"/>
    </location>
</feature>
<evidence type="ECO:0000313" key="7">
    <source>
        <dbReference type="Proteomes" id="UP000553766"/>
    </source>
</evidence>
<dbReference type="InterPro" id="IPR028082">
    <property type="entry name" value="Peripla_BP_I"/>
</dbReference>
<dbReference type="InterPro" id="IPR051010">
    <property type="entry name" value="BCAA_transport"/>
</dbReference>
<dbReference type="RefSeq" id="WP_184007772.1">
    <property type="nucleotide sequence ID" value="NZ_JACIJS010000001.1"/>
</dbReference>
<keyword evidence="2 4" id="KW-0732">Signal</keyword>
<evidence type="ECO:0000256" key="2">
    <source>
        <dbReference type="ARBA" id="ARBA00022729"/>
    </source>
</evidence>
<sequence length="408" mass="42329">MPLIASFGQRGMTPALAALALTFGLAACSVPSVPSQSAQPAPVAPVVETVPGQFNASAPVRIALLAPYGTGDADREARAQSIENAARLAVRDIQGATIDLVTYGTAENPETAADAARRAIADGAQMIVGPVFSSSVAAVQPIAAAANIPVLSLSNNTEVAGNGAYVLGVTFEDTARRALTEAAERGLRRVGLIHTDDLEGRVARDGVRAAAVQTGTQVVATASYPRSQQGIPASAEAYVNAMVSSGAEVVVMNDRDAGLVYASSFLPFYGLDTRDIQLVSLAPLENDAFARERTLRGAWFSVPDPELEELFTLRYSSVYGGEPHSLAGLAYDAVAAAGAMLVDAQQTQDATPFSAEDIQTPLGFAGVNGVFRFTPNGHIERGLTLMRVTDTTPEVVSPAPGRFGVIGS</sequence>
<evidence type="ECO:0000259" key="5">
    <source>
        <dbReference type="Pfam" id="PF13458"/>
    </source>
</evidence>
<evidence type="ECO:0000256" key="1">
    <source>
        <dbReference type="ARBA" id="ARBA00010062"/>
    </source>
</evidence>
<dbReference type="PANTHER" id="PTHR30483">
    <property type="entry name" value="LEUCINE-SPECIFIC-BINDING PROTEIN"/>
    <property type="match status" value="1"/>
</dbReference>
<feature type="signal peptide" evidence="4">
    <location>
        <begin position="1"/>
        <end position="17"/>
    </location>
</feature>
<dbReference type="PANTHER" id="PTHR30483:SF6">
    <property type="entry name" value="PERIPLASMIC BINDING PROTEIN OF ABC TRANSPORTER FOR NATURAL AMINO ACIDS"/>
    <property type="match status" value="1"/>
</dbReference>
<protein>
    <submittedName>
        <fullName evidence="6">ABC-type branched-subunit amino acid transport system substrate-binding protein</fullName>
    </submittedName>
</protein>
<dbReference type="Pfam" id="PF13458">
    <property type="entry name" value="Peripla_BP_6"/>
    <property type="match status" value="1"/>
</dbReference>
<accession>A0A840WGQ7</accession>
<comment type="caution">
    <text evidence="6">The sequence shown here is derived from an EMBL/GenBank/DDBJ whole genome shotgun (WGS) entry which is preliminary data.</text>
</comment>
<dbReference type="SUPFAM" id="SSF53822">
    <property type="entry name" value="Periplasmic binding protein-like I"/>
    <property type="match status" value="1"/>
</dbReference>
<comment type="similarity">
    <text evidence="1">Belongs to the leucine-binding protein family.</text>
</comment>
<reference evidence="6 7" key="1">
    <citation type="submission" date="2020-08" db="EMBL/GenBank/DDBJ databases">
        <title>Genomic Encyclopedia of Type Strains, Phase IV (KMG-IV): sequencing the most valuable type-strain genomes for metagenomic binning, comparative biology and taxonomic classification.</title>
        <authorList>
            <person name="Goeker M."/>
        </authorList>
    </citation>
    <scope>NUCLEOTIDE SEQUENCE [LARGE SCALE GENOMIC DNA]</scope>
    <source>
        <strain evidence="6 7">DSM 103377</strain>
    </source>
</reference>
<evidence type="ECO:0000256" key="4">
    <source>
        <dbReference type="SAM" id="SignalP"/>
    </source>
</evidence>
<name>A0A840WGQ7_9RHOB</name>
<keyword evidence="3" id="KW-0029">Amino-acid transport</keyword>